<dbReference type="STRING" id="641491.DND132_0964"/>
<organism evidence="1 2">
    <name type="scientific">Pseudodesulfovibrio mercurii</name>
    <dbReference type="NCBI Taxonomy" id="641491"/>
    <lineage>
        <taxon>Bacteria</taxon>
        <taxon>Pseudomonadati</taxon>
        <taxon>Thermodesulfobacteriota</taxon>
        <taxon>Desulfovibrionia</taxon>
        <taxon>Desulfovibrionales</taxon>
        <taxon>Desulfovibrionaceae</taxon>
    </lineage>
</organism>
<evidence type="ECO:0000313" key="2">
    <source>
        <dbReference type="Proteomes" id="UP000007845"/>
    </source>
</evidence>
<dbReference type="AlphaFoldDB" id="F0JIC5"/>
<gene>
    <name evidence="1" type="ORF">DND132_0964</name>
</gene>
<dbReference type="Proteomes" id="UP000007845">
    <property type="component" value="Chromosome"/>
</dbReference>
<reference evidence="1 2" key="1">
    <citation type="journal article" date="2011" name="J. Bacteriol.">
        <title>Genome sequence of the mercury-methylating strain Desulfovibrio desulfuricans ND132.</title>
        <authorList>
            <person name="Brown S.D."/>
            <person name="Gilmour C.C."/>
            <person name="Kucken A.M."/>
            <person name="Wall J.D."/>
            <person name="Elias D.A."/>
            <person name="Brandt C.C."/>
            <person name="Podar M."/>
            <person name="Chertkov O."/>
            <person name="Held B."/>
            <person name="Bruce D.C."/>
            <person name="Detter J.C."/>
            <person name="Tapia R."/>
            <person name="Han C.S."/>
            <person name="Goodwin L.A."/>
            <person name="Cheng J.F."/>
            <person name="Pitluck S."/>
            <person name="Woyke T."/>
            <person name="Mikhailova N."/>
            <person name="Ivanova N.N."/>
            <person name="Han J."/>
            <person name="Lucas S."/>
            <person name="Lapidus A.L."/>
            <person name="Land M.L."/>
            <person name="Hauser L.J."/>
            <person name="Palumbo A.V."/>
        </authorList>
    </citation>
    <scope>NUCLEOTIDE SEQUENCE [LARGE SCALE GENOMIC DNA]</scope>
    <source>
        <strain evidence="1 2">ND132</strain>
    </source>
</reference>
<dbReference type="RefSeq" id="WP_014321605.1">
    <property type="nucleotide sequence ID" value="NC_016803.1"/>
</dbReference>
<dbReference type="HOGENOM" id="CLU_1406761_0_0_7"/>
<evidence type="ECO:0000313" key="1">
    <source>
        <dbReference type="EMBL" id="EGB14177.1"/>
    </source>
</evidence>
<proteinExistence type="predicted"/>
<sequence>MATGKTAVLVFTSLNEGIFSDQKTSGMMKLFNEGTAAPLTVKKDFRIETLSGAESGESVVDAAHKGGYVMEELSDATEFYVADCVTKESFAELMKEATALDPKKTLITIVSPSAVLFSGLGVKKNVKLSTPIPASSIAPTLALIADLPLPAQVAYPPAYAVLDGLDFKAREFAEMKRTMDGLMKNIEEANSQN</sequence>
<keyword evidence="2" id="KW-1185">Reference proteome</keyword>
<dbReference type="EMBL" id="CP003220">
    <property type="protein sequence ID" value="EGB14177.1"/>
    <property type="molecule type" value="Genomic_DNA"/>
</dbReference>
<name>F0JIC5_9BACT</name>
<protein>
    <submittedName>
        <fullName evidence="1">Uncharacterized protein</fullName>
    </submittedName>
</protein>
<dbReference type="KEGG" id="ddn:DND132_0964"/>
<dbReference type="OrthoDB" id="5457333at2"/>
<accession>F0JIC5</accession>